<evidence type="ECO:0000313" key="2">
    <source>
        <dbReference type="Proteomes" id="UP000828048"/>
    </source>
</evidence>
<dbReference type="Proteomes" id="UP000828048">
    <property type="component" value="Chromosome 4"/>
</dbReference>
<evidence type="ECO:0000313" key="1">
    <source>
        <dbReference type="EMBL" id="KAH7859884.1"/>
    </source>
</evidence>
<keyword evidence="2" id="KW-1185">Reference proteome</keyword>
<reference evidence="1 2" key="1">
    <citation type="journal article" date="2021" name="Hortic Res">
        <title>High-quality reference genome and annotation aids understanding of berry development for evergreen blueberry (Vaccinium darrowii).</title>
        <authorList>
            <person name="Yu J."/>
            <person name="Hulse-Kemp A.M."/>
            <person name="Babiker E."/>
            <person name="Staton M."/>
        </authorList>
    </citation>
    <scope>NUCLEOTIDE SEQUENCE [LARGE SCALE GENOMIC DNA]</scope>
    <source>
        <strain evidence="2">cv. NJ 8807/NJ 8810</strain>
        <tissue evidence="1">Young leaf</tissue>
    </source>
</reference>
<dbReference type="EMBL" id="CM037154">
    <property type="protein sequence ID" value="KAH7859884.1"/>
    <property type="molecule type" value="Genomic_DNA"/>
</dbReference>
<gene>
    <name evidence="1" type="ORF">Vadar_006690</name>
</gene>
<proteinExistence type="predicted"/>
<organism evidence="1 2">
    <name type="scientific">Vaccinium darrowii</name>
    <dbReference type="NCBI Taxonomy" id="229202"/>
    <lineage>
        <taxon>Eukaryota</taxon>
        <taxon>Viridiplantae</taxon>
        <taxon>Streptophyta</taxon>
        <taxon>Embryophyta</taxon>
        <taxon>Tracheophyta</taxon>
        <taxon>Spermatophyta</taxon>
        <taxon>Magnoliopsida</taxon>
        <taxon>eudicotyledons</taxon>
        <taxon>Gunneridae</taxon>
        <taxon>Pentapetalae</taxon>
        <taxon>asterids</taxon>
        <taxon>Ericales</taxon>
        <taxon>Ericaceae</taxon>
        <taxon>Vaccinioideae</taxon>
        <taxon>Vaccinieae</taxon>
        <taxon>Vaccinium</taxon>
    </lineage>
</organism>
<sequence>MGRKNQCCAIFVLINSLLLASLQLINAQIVGEYSVTNLSTSWHDIPTLYSSDGTFMIKPILARTTPSVGFFSGFSCNDFIRYCLFSVVISPGPNTLQSSRINEPRLVWSANRNNPVRVNATLRFTENGDLILAEDDGSLVWSTNTGGKSVSGLNLTEEGNLVLFDRNNTMVWQSFDHPTDSLLLGQNLALGRKLIASVSTSNWSQGTFMLDAQRDGLYAYLDSDPPMHYYESTNNLRFENGSFNGLSIPFASSPAQFMKLEPDGHLMVYQWVETNDTNWTATDLSTPIIGVCGYPMACGKYGVCSNGQCSCPPGEAKTGTSFFRQENSRQPNQGCSLITPISCNNSQYHSLLELQNASYFSFHQIVYEEKELEDCKKTCLNNCSCKAVIVQSEGNQNACLLLSEVHTLINQEGGEFSNYSAFLKVQSYPTAVVAGLVPYTQESRPVVAVISGIGAFFALAAMLVAFLIFLYGKDKKSNELDEIHLNLVPGMLTRFSYEDLKAATNDFTIKLGQGGKNLDRSQPEEDMHLLALFKRKAEEGRLRDIIDKHHDEMQLQEAEVIEMMRIAAWCLQSDSARRPPMSVVVKVLEGLVDVETNLDYSFTNLPITRKVGAARLNEDEVRPATMLFPSTLSGRR</sequence>
<protein>
    <submittedName>
        <fullName evidence="1">Uncharacterized protein</fullName>
    </submittedName>
</protein>
<accession>A0ACB7Z235</accession>
<comment type="caution">
    <text evidence="1">The sequence shown here is derived from an EMBL/GenBank/DDBJ whole genome shotgun (WGS) entry which is preliminary data.</text>
</comment>
<name>A0ACB7Z235_9ERIC</name>